<comment type="similarity">
    <text evidence="1">Belongs to the ABC transporter superfamily.</text>
</comment>
<dbReference type="PANTHER" id="PTHR42734">
    <property type="entry name" value="METAL TRANSPORT SYSTEM ATP-BINDING PROTEIN TM_0124-RELATED"/>
    <property type="match status" value="1"/>
</dbReference>
<dbReference type="SUPFAM" id="SSF52540">
    <property type="entry name" value="P-loop containing nucleoside triphosphate hydrolases"/>
    <property type="match status" value="1"/>
</dbReference>
<feature type="domain" description="ABC transporter" evidence="5">
    <location>
        <begin position="16"/>
        <end position="248"/>
    </location>
</feature>
<proteinExistence type="inferred from homology"/>
<dbReference type="CDD" id="cd03235">
    <property type="entry name" value="ABC_Metallic_Cations"/>
    <property type="match status" value="1"/>
</dbReference>
<sequence length="251" mass="27390">MVVGNSGVVLISIFMLSVRDLNVSYGLRPALERVSFDVEAGRLVGVVGPNGAGKSTLVKAIMGVVPRRSGAVLLEGEPLEKVRERVAYIPQRAGIDWDFPALVREVVAMGCVPRMGWLARPAREERARVEAAIERVGLADLAQRRIGELSGGQQQRAFIARALVQQARLFLFDEPFAGVDQYTERAILGIFGQLRDAGCALLIVNHDLGDVVRRYDDLLILRGEVVAYGPREDVFTQANLNRAYLGPVAAV</sequence>
<dbReference type="InterPro" id="IPR017871">
    <property type="entry name" value="ABC_transporter-like_CS"/>
</dbReference>
<reference evidence="6 7" key="1">
    <citation type="journal article" date="2021" name="Genome Biol. Evol.">
        <title>Complete Genome Sequencing of a Novel Gloeobacter Species from a Waterfall Cave in Mexico.</title>
        <authorList>
            <person name="Saw J.H."/>
            <person name="Cardona T."/>
            <person name="Montejano G."/>
        </authorList>
    </citation>
    <scope>NUCLEOTIDE SEQUENCE [LARGE SCALE GENOMIC DNA]</scope>
    <source>
        <strain evidence="6">MG652769</strain>
    </source>
</reference>
<gene>
    <name evidence="6" type="ORF">ISF26_14580</name>
</gene>
<evidence type="ECO:0000313" key="7">
    <source>
        <dbReference type="Proteomes" id="UP001054846"/>
    </source>
</evidence>
<dbReference type="SMART" id="SM00382">
    <property type="entry name" value="AAA"/>
    <property type="match status" value="1"/>
</dbReference>
<keyword evidence="3" id="KW-0547">Nucleotide-binding</keyword>
<evidence type="ECO:0000256" key="1">
    <source>
        <dbReference type="ARBA" id="ARBA00005417"/>
    </source>
</evidence>
<dbReference type="Pfam" id="PF00005">
    <property type="entry name" value="ABC_tran"/>
    <property type="match status" value="1"/>
</dbReference>
<keyword evidence="2" id="KW-0813">Transport</keyword>
<dbReference type="Gene3D" id="3.40.50.300">
    <property type="entry name" value="P-loop containing nucleotide triphosphate hydrolases"/>
    <property type="match status" value="1"/>
</dbReference>
<dbReference type="GO" id="GO:0005524">
    <property type="term" value="F:ATP binding"/>
    <property type="evidence" value="ECO:0007669"/>
    <property type="project" value="UniProtKB-KW"/>
</dbReference>
<evidence type="ECO:0000256" key="3">
    <source>
        <dbReference type="ARBA" id="ARBA00022741"/>
    </source>
</evidence>
<evidence type="ECO:0000256" key="4">
    <source>
        <dbReference type="ARBA" id="ARBA00022840"/>
    </source>
</evidence>
<evidence type="ECO:0000313" key="6">
    <source>
        <dbReference type="EMBL" id="UFP93033.1"/>
    </source>
</evidence>
<keyword evidence="7" id="KW-1185">Reference proteome</keyword>
<evidence type="ECO:0000259" key="5">
    <source>
        <dbReference type="PROSITE" id="PS50893"/>
    </source>
</evidence>
<keyword evidence="4 6" id="KW-0067">ATP-binding</keyword>
<dbReference type="PROSITE" id="PS00211">
    <property type="entry name" value="ABC_TRANSPORTER_1"/>
    <property type="match status" value="1"/>
</dbReference>
<protein>
    <submittedName>
        <fullName evidence="6">Metal ABC transporter ATP-binding protein</fullName>
    </submittedName>
</protein>
<accession>A0ABY3PHL1</accession>
<dbReference type="InterPro" id="IPR003593">
    <property type="entry name" value="AAA+_ATPase"/>
</dbReference>
<dbReference type="Proteomes" id="UP001054846">
    <property type="component" value="Chromosome"/>
</dbReference>
<dbReference type="PROSITE" id="PS50893">
    <property type="entry name" value="ABC_TRANSPORTER_2"/>
    <property type="match status" value="1"/>
</dbReference>
<dbReference type="PANTHER" id="PTHR42734:SF5">
    <property type="entry name" value="IRON TRANSPORT SYSTEM ATP-BINDING PROTEIN HI_0361-RELATED"/>
    <property type="match status" value="1"/>
</dbReference>
<dbReference type="InterPro" id="IPR050153">
    <property type="entry name" value="Metal_Ion_Import_ABC"/>
</dbReference>
<evidence type="ECO:0000256" key="2">
    <source>
        <dbReference type="ARBA" id="ARBA00022448"/>
    </source>
</evidence>
<organism evidence="6 7">
    <name type="scientific">Gloeobacter morelensis MG652769</name>
    <dbReference type="NCBI Taxonomy" id="2781736"/>
    <lineage>
        <taxon>Bacteria</taxon>
        <taxon>Bacillati</taxon>
        <taxon>Cyanobacteriota</taxon>
        <taxon>Cyanophyceae</taxon>
        <taxon>Gloeobacterales</taxon>
        <taxon>Gloeobacteraceae</taxon>
        <taxon>Gloeobacter</taxon>
        <taxon>Gloeobacter morelensis</taxon>
    </lineage>
</organism>
<dbReference type="InterPro" id="IPR027417">
    <property type="entry name" value="P-loop_NTPase"/>
</dbReference>
<name>A0ABY3PHL1_9CYAN</name>
<dbReference type="EMBL" id="CP063845">
    <property type="protein sequence ID" value="UFP93033.1"/>
    <property type="molecule type" value="Genomic_DNA"/>
</dbReference>
<dbReference type="InterPro" id="IPR003439">
    <property type="entry name" value="ABC_transporter-like_ATP-bd"/>
</dbReference>